<evidence type="ECO:0000313" key="1">
    <source>
        <dbReference type="EMBL" id="CAG7580860.1"/>
    </source>
</evidence>
<proteinExistence type="predicted"/>
<gene>
    <name evidence="1" type="ORF">SLAVMIC_00581</name>
</gene>
<reference evidence="1" key="1">
    <citation type="submission" date="2021-06" db="EMBL/GenBank/DDBJ databases">
        <authorList>
            <person name="Gannon L."/>
            <person name="Redgwell R T."/>
            <person name="Michniewski S."/>
            <person name="Harrison D C."/>
            <person name="Millard A."/>
        </authorList>
    </citation>
    <scope>NUCLEOTIDE SEQUENCE</scope>
</reference>
<protein>
    <submittedName>
        <fullName evidence="1">Uncharacterized protein</fullName>
    </submittedName>
</protein>
<accession>A0A8D9CEG2</accession>
<sequence>MKDDKFRKEVMLEMMSKFTERDHKDFTCDYCGGYMDGNAQMDLDYKTIVDNHYEKCKVKIREDRINKLLDKDE</sequence>
<organism evidence="1">
    <name type="scientific">uncultured marine phage</name>
    <dbReference type="NCBI Taxonomy" id="707152"/>
    <lineage>
        <taxon>Viruses</taxon>
        <taxon>environmental samples</taxon>
    </lineage>
</organism>
<dbReference type="EMBL" id="OU342829">
    <property type="protein sequence ID" value="CAG7580860.1"/>
    <property type="molecule type" value="Genomic_DNA"/>
</dbReference>
<name>A0A8D9CEG2_9VIRU</name>